<dbReference type="PANTHER" id="PTHR43856:SF1">
    <property type="entry name" value="MITOCHONDRIAL CARDIOLIPIN HYDROLASE"/>
    <property type="match status" value="1"/>
</dbReference>
<sequence>MKAFPENSAPIHTSRSSKHKRKKGWRLPVIRIMLGLLVVWLIAVMLYQTHKPLPAGVSYESPLYTVDHVNFYYDLTYPAPGSGDRFTQKRHIYDRILQMVDEADRFIVIDMFLFNNYVHKGQEYPKLSEGLADHLIKRKQQQPDMQIVFITDEVNTNYNSGPNPLLEKMRQAGISIIMTDVDPLRDSTPVYSAVWRTFFQWFGQAGEGTIPNAMATGGPDVTFRSYLKLINVKANHRKAVITDHSALVSTGNVHDASAYHSNVAFEMQGKIIGDLLKAEQAVVDLSGYPVKLPTYTPPTKAIDTTSDTDQVTASSDTKEAAAPSNSSNANGNTNGNGNEANRERTTSAASSASATSGAHSSRTTSNNNDATTTDGANSNTDASTSDPIQLRYITEGKVYSRLLEAINDTKKGDTLWMGMFYLADPEVTKELLAADQRGVTIKLILDPNQNAFGQDKIGIPNRPVAAELNEKSGGRIGIRWYNTTDEQYHTKLMYIHKPDGKDLIIGGSSNFTPRNLKDYNLENDLWISASNQNPLMLEVNSYFNMLWNNDGEQYTLPLSMYQEQTTWLKDIAYRLQLILGFTTF</sequence>
<name>A0ABU1ITU8_9BACL</name>
<dbReference type="Pfam" id="PF13091">
    <property type="entry name" value="PLDc_2"/>
    <property type="match status" value="1"/>
</dbReference>
<evidence type="ECO:0000256" key="5">
    <source>
        <dbReference type="ARBA" id="ARBA00022963"/>
    </source>
</evidence>
<comment type="similarity">
    <text evidence="2">Belongs to the phospholipase D family.</text>
</comment>
<dbReference type="CDD" id="cd09129">
    <property type="entry name" value="PLDc_unchar2_1"/>
    <property type="match status" value="1"/>
</dbReference>
<keyword evidence="11" id="KW-1185">Reference proteome</keyword>
<dbReference type="SUPFAM" id="SSF56024">
    <property type="entry name" value="Phospholipase D/nuclease"/>
    <property type="match status" value="2"/>
</dbReference>
<feature type="transmembrane region" description="Helical" evidence="8">
    <location>
        <begin position="25"/>
        <end position="47"/>
    </location>
</feature>
<dbReference type="EC" id="3.1.4.4" evidence="3"/>
<evidence type="ECO:0000256" key="3">
    <source>
        <dbReference type="ARBA" id="ARBA00012027"/>
    </source>
</evidence>
<keyword evidence="4" id="KW-0378">Hydrolase</keyword>
<evidence type="ECO:0000313" key="10">
    <source>
        <dbReference type="EMBL" id="MDR6242684.1"/>
    </source>
</evidence>
<feature type="compositionally biased region" description="Polar residues" evidence="7">
    <location>
        <begin position="302"/>
        <end position="315"/>
    </location>
</feature>
<dbReference type="RefSeq" id="WP_229685612.1">
    <property type="nucleotide sequence ID" value="NZ_BMMB01000002.1"/>
</dbReference>
<dbReference type="PANTHER" id="PTHR43856">
    <property type="entry name" value="CARDIOLIPIN HYDROLASE"/>
    <property type="match status" value="1"/>
</dbReference>
<dbReference type="Gene3D" id="3.30.870.10">
    <property type="entry name" value="Endonuclease Chain A"/>
    <property type="match status" value="2"/>
</dbReference>
<dbReference type="Proteomes" id="UP001185028">
    <property type="component" value="Unassembled WGS sequence"/>
</dbReference>
<evidence type="ECO:0000256" key="2">
    <source>
        <dbReference type="ARBA" id="ARBA00008664"/>
    </source>
</evidence>
<dbReference type="EMBL" id="JAVDQH010000002">
    <property type="protein sequence ID" value="MDR6242684.1"/>
    <property type="molecule type" value="Genomic_DNA"/>
</dbReference>
<proteinExistence type="inferred from homology"/>
<dbReference type="InterPro" id="IPR025202">
    <property type="entry name" value="PLD-like_dom"/>
</dbReference>
<dbReference type="CDD" id="cd09130">
    <property type="entry name" value="PLDc_unchar2_2"/>
    <property type="match status" value="1"/>
</dbReference>
<evidence type="ECO:0000256" key="1">
    <source>
        <dbReference type="ARBA" id="ARBA00000798"/>
    </source>
</evidence>
<keyword evidence="8" id="KW-1133">Transmembrane helix</keyword>
<accession>A0ABU1ITU8</accession>
<evidence type="ECO:0000256" key="6">
    <source>
        <dbReference type="ARBA" id="ARBA00023098"/>
    </source>
</evidence>
<feature type="domain" description="Phospholipase D-like" evidence="9">
    <location>
        <begin position="402"/>
        <end position="547"/>
    </location>
</feature>
<evidence type="ECO:0000256" key="7">
    <source>
        <dbReference type="SAM" id="MobiDB-lite"/>
    </source>
</evidence>
<feature type="compositionally biased region" description="Low complexity" evidence="7">
    <location>
        <begin position="346"/>
        <end position="382"/>
    </location>
</feature>
<protein>
    <recommendedName>
        <fullName evidence="3">phospholipase D</fullName>
        <ecNumber evidence="3">3.1.4.4</ecNumber>
    </recommendedName>
</protein>
<comment type="catalytic activity">
    <reaction evidence="1">
        <text>a 1,2-diacyl-sn-glycero-3-phosphocholine + H2O = a 1,2-diacyl-sn-glycero-3-phosphate + choline + H(+)</text>
        <dbReference type="Rhea" id="RHEA:14445"/>
        <dbReference type="ChEBI" id="CHEBI:15354"/>
        <dbReference type="ChEBI" id="CHEBI:15377"/>
        <dbReference type="ChEBI" id="CHEBI:15378"/>
        <dbReference type="ChEBI" id="CHEBI:57643"/>
        <dbReference type="ChEBI" id="CHEBI:58608"/>
        <dbReference type="EC" id="3.1.4.4"/>
    </reaction>
</comment>
<keyword evidence="8" id="KW-0472">Membrane</keyword>
<dbReference type="InterPro" id="IPR051406">
    <property type="entry name" value="PLD_domain"/>
</dbReference>
<organism evidence="10 11">
    <name type="scientific">Paenibacillus hunanensis</name>
    <dbReference type="NCBI Taxonomy" id="539262"/>
    <lineage>
        <taxon>Bacteria</taxon>
        <taxon>Bacillati</taxon>
        <taxon>Bacillota</taxon>
        <taxon>Bacilli</taxon>
        <taxon>Bacillales</taxon>
        <taxon>Paenibacillaceae</taxon>
        <taxon>Paenibacillus</taxon>
    </lineage>
</organism>
<keyword evidence="8" id="KW-0812">Transmembrane</keyword>
<keyword evidence="6" id="KW-0443">Lipid metabolism</keyword>
<evidence type="ECO:0000313" key="11">
    <source>
        <dbReference type="Proteomes" id="UP001185028"/>
    </source>
</evidence>
<keyword evidence="5" id="KW-0442">Lipid degradation</keyword>
<evidence type="ECO:0000256" key="8">
    <source>
        <dbReference type="SAM" id="Phobius"/>
    </source>
</evidence>
<feature type="compositionally biased region" description="Low complexity" evidence="7">
    <location>
        <begin position="320"/>
        <end position="339"/>
    </location>
</feature>
<evidence type="ECO:0000259" key="9">
    <source>
        <dbReference type="Pfam" id="PF13091"/>
    </source>
</evidence>
<evidence type="ECO:0000256" key="4">
    <source>
        <dbReference type="ARBA" id="ARBA00022801"/>
    </source>
</evidence>
<gene>
    <name evidence="10" type="ORF">JOC58_000568</name>
</gene>
<reference evidence="10 11" key="1">
    <citation type="submission" date="2023-07" db="EMBL/GenBank/DDBJ databases">
        <title>Genomic Encyclopedia of Type Strains, Phase IV (KMG-IV): sequencing the most valuable type-strain genomes for metagenomic binning, comparative biology and taxonomic classification.</title>
        <authorList>
            <person name="Goeker M."/>
        </authorList>
    </citation>
    <scope>NUCLEOTIDE SEQUENCE [LARGE SCALE GENOMIC DNA]</scope>
    <source>
        <strain evidence="10 11">DSM 22170</strain>
    </source>
</reference>
<feature type="region of interest" description="Disordered" evidence="7">
    <location>
        <begin position="289"/>
        <end position="384"/>
    </location>
</feature>
<comment type="caution">
    <text evidence="10">The sequence shown here is derived from an EMBL/GenBank/DDBJ whole genome shotgun (WGS) entry which is preliminary data.</text>
</comment>